<reference evidence="2 3" key="1">
    <citation type="submission" date="2017-12" db="EMBL/GenBank/DDBJ databases">
        <title>Hemimetabolous genomes reveal molecular basis of termite eusociality.</title>
        <authorList>
            <person name="Harrison M.C."/>
            <person name="Jongepier E."/>
            <person name="Robertson H.M."/>
            <person name="Arning N."/>
            <person name="Bitard-Feildel T."/>
            <person name="Chao H."/>
            <person name="Childers C.P."/>
            <person name="Dinh H."/>
            <person name="Doddapaneni H."/>
            <person name="Dugan S."/>
            <person name="Gowin J."/>
            <person name="Greiner C."/>
            <person name="Han Y."/>
            <person name="Hu H."/>
            <person name="Hughes D.S.T."/>
            <person name="Huylmans A.-K."/>
            <person name="Kemena C."/>
            <person name="Kremer L.P.M."/>
            <person name="Lee S.L."/>
            <person name="Lopez-Ezquerra A."/>
            <person name="Mallet L."/>
            <person name="Monroy-Kuhn J.M."/>
            <person name="Moser A."/>
            <person name="Murali S.C."/>
            <person name="Muzny D.M."/>
            <person name="Otani S."/>
            <person name="Piulachs M.-D."/>
            <person name="Poelchau M."/>
            <person name="Qu J."/>
            <person name="Schaub F."/>
            <person name="Wada-Katsumata A."/>
            <person name="Worley K.C."/>
            <person name="Xie Q."/>
            <person name="Ylla G."/>
            <person name="Poulsen M."/>
            <person name="Gibbs R.A."/>
            <person name="Schal C."/>
            <person name="Richards S."/>
            <person name="Belles X."/>
            <person name="Korb J."/>
            <person name="Bornberg-Bauer E."/>
        </authorList>
    </citation>
    <scope>NUCLEOTIDE SEQUENCE [LARGE SCALE GENOMIC DNA]</scope>
    <source>
        <tissue evidence="2">Whole body</tissue>
    </source>
</reference>
<feature type="non-terminal residue" evidence="2">
    <location>
        <position position="1"/>
    </location>
</feature>
<dbReference type="PROSITE" id="PS00028">
    <property type="entry name" value="ZINC_FINGER_C2H2_1"/>
    <property type="match status" value="1"/>
</dbReference>
<accession>A0A2J7QDC6</accession>
<dbReference type="InterPro" id="IPR013087">
    <property type="entry name" value="Znf_C2H2_type"/>
</dbReference>
<dbReference type="AlphaFoldDB" id="A0A2J7QDC6"/>
<dbReference type="OrthoDB" id="6730379at2759"/>
<evidence type="ECO:0000259" key="1">
    <source>
        <dbReference type="PROSITE" id="PS00028"/>
    </source>
</evidence>
<name>A0A2J7QDC6_9NEOP</name>
<dbReference type="EMBL" id="NEVH01015825">
    <property type="protein sequence ID" value="PNF26576.1"/>
    <property type="molecule type" value="Genomic_DNA"/>
</dbReference>
<dbReference type="Proteomes" id="UP000235965">
    <property type="component" value="Unassembled WGS sequence"/>
</dbReference>
<dbReference type="STRING" id="105785.A0A2J7QDC6"/>
<comment type="caution">
    <text evidence="2">The sequence shown here is derived from an EMBL/GenBank/DDBJ whole genome shotgun (WGS) entry which is preliminary data.</text>
</comment>
<keyword evidence="3" id="KW-1185">Reference proteome</keyword>
<organism evidence="2 3">
    <name type="scientific">Cryptotermes secundus</name>
    <dbReference type="NCBI Taxonomy" id="105785"/>
    <lineage>
        <taxon>Eukaryota</taxon>
        <taxon>Metazoa</taxon>
        <taxon>Ecdysozoa</taxon>
        <taxon>Arthropoda</taxon>
        <taxon>Hexapoda</taxon>
        <taxon>Insecta</taxon>
        <taxon>Pterygota</taxon>
        <taxon>Neoptera</taxon>
        <taxon>Polyneoptera</taxon>
        <taxon>Dictyoptera</taxon>
        <taxon>Blattodea</taxon>
        <taxon>Blattoidea</taxon>
        <taxon>Termitoidae</taxon>
        <taxon>Kalotermitidae</taxon>
        <taxon>Cryptotermitinae</taxon>
        <taxon>Cryptotermes</taxon>
    </lineage>
</organism>
<evidence type="ECO:0000313" key="3">
    <source>
        <dbReference type="Proteomes" id="UP000235965"/>
    </source>
</evidence>
<evidence type="ECO:0000313" key="2">
    <source>
        <dbReference type="EMBL" id="PNF26576.1"/>
    </source>
</evidence>
<dbReference type="InParanoid" id="A0A2J7QDC6"/>
<proteinExistence type="predicted"/>
<feature type="domain" description="C2H2-type" evidence="1">
    <location>
        <begin position="64"/>
        <end position="85"/>
    </location>
</feature>
<protein>
    <recommendedName>
        <fullName evidence="1">C2H2-type domain-containing protein</fullName>
    </recommendedName>
</protein>
<sequence length="174" mass="19356">LFVSGNPDILICGNCREMFTELQELLDHKKTYCKLRFTCKCHTLNGVKTKSPGEDFSSSAMLLCVLCKDSFQSAWDLMVHVQAAHMMNIYELGVPKSDSTVKGEQTSQQTSPATSPCPCPIHDKEVVSTKRAYGLSYPRFCFSLTRSSNLVSGIGHHECPLSCARSFPDSRHPF</sequence>
<gene>
    <name evidence="2" type="ORF">B7P43_G13050</name>
</gene>